<dbReference type="GO" id="GO:0005524">
    <property type="term" value="F:ATP binding"/>
    <property type="evidence" value="ECO:0007669"/>
    <property type="project" value="UniProtKB-KW"/>
</dbReference>
<dbReference type="InterPro" id="IPR027417">
    <property type="entry name" value="P-loop_NTPase"/>
</dbReference>
<accession>A0A6F9DNL9</accession>
<keyword evidence="8" id="KW-0378">Hydrolase</keyword>
<feature type="domain" description="AAA+ ATPase" evidence="18">
    <location>
        <begin position="589"/>
        <end position="737"/>
    </location>
</feature>
<comment type="subcellular location">
    <subcellularLocation>
        <location evidence="1">Cytoplasm</location>
        <location evidence="1">Cytosol</location>
    </subcellularLocation>
    <subcellularLocation>
        <location evidence="15">Peroxisome membrane</location>
    </subcellularLocation>
</comment>
<keyword evidence="9" id="KW-0067">ATP-binding</keyword>
<evidence type="ECO:0000256" key="4">
    <source>
        <dbReference type="ARBA" id="ARBA00022490"/>
    </source>
</evidence>
<dbReference type="PANTHER" id="PTHR23077">
    <property type="entry name" value="AAA-FAMILY ATPASE"/>
    <property type="match status" value="1"/>
</dbReference>
<dbReference type="InterPro" id="IPR041569">
    <property type="entry name" value="AAA_lid_3"/>
</dbReference>
<evidence type="ECO:0000256" key="1">
    <source>
        <dbReference type="ARBA" id="ARBA00004514"/>
    </source>
</evidence>
<dbReference type="Pfam" id="PF09262">
    <property type="entry name" value="PEX-1N"/>
    <property type="match status" value="1"/>
</dbReference>
<dbReference type="FunFam" id="3.40.50.300:FF:000149">
    <property type="entry name" value="Nuclear valosin-containing protein-like"/>
    <property type="match status" value="1"/>
</dbReference>
<protein>
    <recommendedName>
        <fullName evidence="14">Peroxisomal ATPase PEX1</fullName>
    </recommendedName>
    <alternativeName>
        <fullName evidence="13">Peroxin-1</fullName>
    </alternativeName>
</protein>
<reference evidence="19" key="1">
    <citation type="submission" date="2020-04" db="EMBL/GenBank/DDBJ databases">
        <authorList>
            <person name="Neveu A P."/>
        </authorList>
    </citation>
    <scope>NUCLEOTIDE SEQUENCE</scope>
    <source>
        <tissue evidence="19">Whole embryo</tissue>
    </source>
</reference>
<evidence type="ECO:0000256" key="12">
    <source>
        <dbReference type="ARBA" id="ARBA00023140"/>
    </source>
</evidence>
<keyword evidence="10" id="KW-0653">Protein transport</keyword>
<dbReference type="FunFam" id="1.10.8.60:FF:000105">
    <property type="entry name" value="PeRoXisome assembly factor"/>
    <property type="match status" value="1"/>
</dbReference>
<evidence type="ECO:0000256" key="8">
    <source>
        <dbReference type="ARBA" id="ARBA00022801"/>
    </source>
</evidence>
<keyword evidence="4" id="KW-0963">Cytoplasm</keyword>
<sequence length="1296" mass="143545">MKVTAEVKFSSVKNCLGHVSPKLLSTINQQKSDNEIIVAKIESTNGNCYFSLVPFIGEGSPNELRINGLYANKLAMKNGSSLLLESIQNVPVCVSAWIEPLTPDDWEILELHANEVEMHLLDQLRIVWPGQVFPLWVDKNVCIYMRVVKTEPTAECTTLMHLSELIIEPKVKSTLPKIPAQAKSKTLAKLPQVTAQTNDSVPKETVNCQNKDTGGFLIRLKIFCRLYDAVKFIVMFVWKQLLPNLYAHLKSLIFPNENNDLPIEYTSGKLNIKDLRNQMDSLPHNFDIVMRVEPLDQIDPTVSTSFIYNQANTVFLHLSDTHPDKNAVLYLVLLTKLMSPKEKLEVETKNAQQKGKVPEQIEDMKTDAANPTCVVRMYVHPQSNFAMSCDISTLHHLKVPHCLRKQMKIGNCSKVRLTKLNSLPLLCDDVNTLELEIIECSKDIAQSDIKNITHWFRQWIDSVCDVDNPLPISVGTILYFPTFSFPKGEQEVRNDLEVVISAITTKTQDKHNNKSTYLLSPDDLQKIKLNFAVAKSQNVTSDVDPVVPVESFLLHCNGMETHVADLSHCLELAMKSRPIAATLTSNMSHLSAILVTGCKGTGKSTLCNAALRKFGTDTSIYAYTAVINCSKLSGKKPENIRRKLDGIVSELLWKQPSILLLDDLDHLTPKSSDEDKTPDAMYSMHVACLIKRSIKGLFCSAKSKPTKVAVLVTSRSKASLHPLLTCVTEHLFMKHIHISLPNKVQRNKMLSSIVETSTDFGCPSNLDVIVEKTEGFAPSDLVKVVKRSCHLAEAKLSDRSSQAFEKALTVDVLVESLHNFVPASLQNARLHKPSPLTWENVGGLHSVKQSLMEQLVWPLKYQHIFEQVGFQAQTGILLFGPPGCGKTLVAGVVANECGLNFISVKGPELLSKYIGASEAAVRELFSRARAAAPCVLFFDEFDSLAPPRGHDSTGVTDRVVNQLLTHLDGVEPLVGVTVMAASSRPDLLDQALLRPGRLDNLLYFPLPTVAERLEILKSLSAQLPLHHDIDLGQLSKLCDNFSGADLKALLYNAQLEAVHEVCQDNENDFTSSEGSLRAEFQLYSSVSESTTISSSSAVGLELEEITQFNGLVAPLQLEQDPLSLPLSNESVADLKQTAVQLIESIQEVNMNPSHSQLQYDIEDYQICFDETLCPGAAGTKGPKAKSQGQNANDIAYYPSLHSGRCDDVPADITKSVQTVCNTFGNAGTDRPLDNSTPTLVITQQHIHTALSSTRPSLTPIERNKLDRLYAGFIRSRDKSSFNKPEYYQGKQRATLS</sequence>
<proteinExistence type="evidence at transcript level"/>
<dbReference type="PANTHER" id="PTHR23077:SF12">
    <property type="entry name" value="PEROXISOMAL ATPASE PEX1"/>
    <property type="match status" value="1"/>
</dbReference>
<evidence type="ECO:0000256" key="9">
    <source>
        <dbReference type="ARBA" id="ARBA00022840"/>
    </source>
</evidence>
<dbReference type="Gene3D" id="1.10.8.60">
    <property type="match status" value="1"/>
</dbReference>
<evidence type="ECO:0000256" key="6">
    <source>
        <dbReference type="ARBA" id="ARBA00022737"/>
    </source>
</evidence>
<dbReference type="InterPro" id="IPR003593">
    <property type="entry name" value="AAA+_ATPase"/>
</dbReference>
<dbReference type="Pfam" id="PF00004">
    <property type="entry name" value="AAA"/>
    <property type="match status" value="2"/>
</dbReference>
<feature type="domain" description="AAA+ ATPase" evidence="18">
    <location>
        <begin position="872"/>
        <end position="1008"/>
    </location>
</feature>
<name>A0A6F9DNL9_9ASCI</name>
<comment type="subunit">
    <text evidence="17">Interacts with PEX6; forming the PEX1-PEX6 AAA ATPase complex, which is composed of a heterohexamer formed by a trimer of PEX1-PEX6 dimers.</text>
</comment>
<keyword evidence="5" id="KW-0962">Peroxisome biogenesis</keyword>
<evidence type="ECO:0000256" key="10">
    <source>
        <dbReference type="ARBA" id="ARBA00022927"/>
    </source>
</evidence>
<dbReference type="GO" id="GO:0016558">
    <property type="term" value="P:protein import into peroxisome matrix"/>
    <property type="evidence" value="ECO:0007669"/>
    <property type="project" value="TreeGrafter"/>
</dbReference>
<evidence type="ECO:0000256" key="16">
    <source>
        <dbReference type="ARBA" id="ARBA00048778"/>
    </source>
</evidence>
<evidence type="ECO:0000256" key="15">
    <source>
        <dbReference type="ARBA" id="ARBA00046271"/>
    </source>
</evidence>
<dbReference type="EMBL" id="LR788919">
    <property type="protein sequence ID" value="CAB3264781.1"/>
    <property type="molecule type" value="mRNA"/>
</dbReference>
<evidence type="ECO:0000256" key="13">
    <source>
        <dbReference type="ARBA" id="ARBA00032509"/>
    </source>
</evidence>
<dbReference type="Gene3D" id="3.10.330.10">
    <property type="match status" value="1"/>
</dbReference>
<keyword evidence="6" id="KW-0677">Repeat</keyword>
<evidence type="ECO:0000256" key="5">
    <source>
        <dbReference type="ARBA" id="ARBA00022593"/>
    </source>
</evidence>
<dbReference type="GO" id="GO:0016887">
    <property type="term" value="F:ATP hydrolysis activity"/>
    <property type="evidence" value="ECO:0007669"/>
    <property type="project" value="InterPro"/>
</dbReference>
<evidence type="ECO:0000313" key="19">
    <source>
        <dbReference type="EMBL" id="CAB3264781.1"/>
    </source>
</evidence>
<evidence type="ECO:0000256" key="7">
    <source>
        <dbReference type="ARBA" id="ARBA00022741"/>
    </source>
</evidence>
<dbReference type="InterPro" id="IPR003960">
    <property type="entry name" value="ATPase_AAA_CS"/>
</dbReference>
<dbReference type="GO" id="GO:0005778">
    <property type="term" value="C:peroxisomal membrane"/>
    <property type="evidence" value="ECO:0007669"/>
    <property type="project" value="UniProtKB-SubCell"/>
</dbReference>
<dbReference type="GO" id="GO:0005829">
    <property type="term" value="C:cytosol"/>
    <property type="evidence" value="ECO:0007669"/>
    <property type="project" value="UniProtKB-SubCell"/>
</dbReference>
<gene>
    <name evidence="19" type="primary">Pex1</name>
</gene>
<dbReference type="SUPFAM" id="SSF52540">
    <property type="entry name" value="P-loop containing nucleoside triphosphate hydrolases"/>
    <property type="match status" value="2"/>
</dbReference>
<dbReference type="Gene3D" id="3.40.50.300">
    <property type="entry name" value="P-loop containing nucleotide triphosphate hydrolases"/>
    <property type="match status" value="2"/>
</dbReference>
<dbReference type="InterPro" id="IPR003959">
    <property type="entry name" value="ATPase_AAA_core"/>
</dbReference>
<keyword evidence="3" id="KW-0813">Transport</keyword>
<dbReference type="InterPro" id="IPR050168">
    <property type="entry name" value="AAA_ATPase_domain"/>
</dbReference>
<comment type="catalytic activity">
    <reaction evidence="16">
        <text>ATP + H2O = ADP + phosphate + H(+)</text>
        <dbReference type="Rhea" id="RHEA:13065"/>
        <dbReference type="ChEBI" id="CHEBI:15377"/>
        <dbReference type="ChEBI" id="CHEBI:15378"/>
        <dbReference type="ChEBI" id="CHEBI:30616"/>
        <dbReference type="ChEBI" id="CHEBI:43474"/>
        <dbReference type="ChEBI" id="CHEBI:456216"/>
    </reaction>
    <physiologicalReaction direction="left-to-right" evidence="16">
        <dbReference type="Rhea" id="RHEA:13066"/>
    </physiologicalReaction>
</comment>
<dbReference type="SMART" id="SM00382">
    <property type="entry name" value="AAA"/>
    <property type="match status" value="2"/>
</dbReference>
<keyword evidence="7" id="KW-0547">Nucleotide-binding</keyword>
<dbReference type="InterPro" id="IPR029067">
    <property type="entry name" value="CDC48_domain_2-like_sf"/>
</dbReference>
<evidence type="ECO:0000259" key="18">
    <source>
        <dbReference type="SMART" id="SM00382"/>
    </source>
</evidence>
<evidence type="ECO:0000256" key="11">
    <source>
        <dbReference type="ARBA" id="ARBA00023136"/>
    </source>
</evidence>
<evidence type="ECO:0000256" key="14">
    <source>
        <dbReference type="ARBA" id="ARBA00034532"/>
    </source>
</evidence>
<comment type="similarity">
    <text evidence="2">Belongs to the AAA ATPase family.</text>
</comment>
<evidence type="ECO:0000256" key="3">
    <source>
        <dbReference type="ARBA" id="ARBA00022448"/>
    </source>
</evidence>
<dbReference type="SUPFAM" id="SSF54585">
    <property type="entry name" value="Cdc48 domain 2-like"/>
    <property type="match status" value="1"/>
</dbReference>
<organism evidence="19">
    <name type="scientific">Phallusia mammillata</name>
    <dbReference type="NCBI Taxonomy" id="59560"/>
    <lineage>
        <taxon>Eukaryota</taxon>
        <taxon>Metazoa</taxon>
        <taxon>Chordata</taxon>
        <taxon>Tunicata</taxon>
        <taxon>Ascidiacea</taxon>
        <taxon>Phlebobranchia</taxon>
        <taxon>Ascidiidae</taxon>
        <taxon>Phallusia</taxon>
    </lineage>
</organism>
<evidence type="ECO:0000256" key="2">
    <source>
        <dbReference type="ARBA" id="ARBA00006914"/>
    </source>
</evidence>
<dbReference type="Pfam" id="PF17862">
    <property type="entry name" value="AAA_lid_3"/>
    <property type="match status" value="1"/>
</dbReference>
<keyword evidence="11" id="KW-0472">Membrane</keyword>
<keyword evidence="12" id="KW-0576">Peroxisome</keyword>
<dbReference type="PROSITE" id="PS00674">
    <property type="entry name" value="AAA"/>
    <property type="match status" value="1"/>
</dbReference>
<evidence type="ECO:0000256" key="17">
    <source>
        <dbReference type="ARBA" id="ARBA00064205"/>
    </source>
</evidence>
<dbReference type="InterPro" id="IPR015342">
    <property type="entry name" value="PEX1-N_C-lobe"/>
</dbReference>